<reference evidence="1 2" key="1">
    <citation type="submission" date="2014-12" db="EMBL/GenBank/DDBJ databases">
        <title>Genome sequence of Flavobacterium beibuense RSKm HC5.</title>
        <authorList>
            <person name="Kim J.F."/>
            <person name="Song J.Y."/>
            <person name="Kwak M.-J."/>
            <person name="Lee S.-W."/>
        </authorList>
    </citation>
    <scope>NUCLEOTIDE SEQUENCE [LARGE SCALE GENOMIC DNA]</scope>
    <source>
        <strain evidence="1 2">RSKm HC5</strain>
    </source>
</reference>
<evidence type="ECO:0000313" key="1">
    <source>
        <dbReference type="EMBL" id="RYJ44249.1"/>
    </source>
</evidence>
<dbReference type="Proteomes" id="UP000289775">
    <property type="component" value="Unassembled WGS sequence"/>
</dbReference>
<keyword evidence="2" id="KW-1185">Reference proteome</keyword>
<comment type="caution">
    <text evidence="1">The sequence shown here is derived from an EMBL/GenBank/DDBJ whole genome shotgun (WGS) entry which is preliminary data.</text>
</comment>
<dbReference type="AlphaFoldDB" id="A0A444WEL2"/>
<gene>
    <name evidence="1" type="ORF">NU09_0859</name>
</gene>
<protein>
    <submittedName>
        <fullName evidence="1">Uncharacterized protein</fullName>
    </submittedName>
</protein>
<accession>A0A444WEL2</accession>
<name>A0A444WEL2_9FLAO</name>
<evidence type="ECO:0000313" key="2">
    <source>
        <dbReference type="Proteomes" id="UP000289775"/>
    </source>
</evidence>
<organism evidence="1 2">
    <name type="scientific">Flavobacterium beibuense</name>
    <dbReference type="NCBI Taxonomy" id="657326"/>
    <lineage>
        <taxon>Bacteria</taxon>
        <taxon>Pseudomonadati</taxon>
        <taxon>Bacteroidota</taxon>
        <taxon>Flavobacteriia</taxon>
        <taxon>Flavobacteriales</taxon>
        <taxon>Flavobacteriaceae</taxon>
        <taxon>Flavobacterium</taxon>
    </lineage>
</organism>
<proteinExistence type="predicted"/>
<sequence length="74" mass="7737">MAGKNPSQSSFALPFRMRGGICALAASPHASFTSSTETVRSSASFLTVIATQPSKGMAARWAKKLVIAIICSFS</sequence>
<dbReference type="EMBL" id="JUIW01000003">
    <property type="protein sequence ID" value="RYJ44249.1"/>
    <property type="molecule type" value="Genomic_DNA"/>
</dbReference>